<feature type="compositionally biased region" description="Basic and acidic residues" evidence="1">
    <location>
        <begin position="97"/>
        <end position="107"/>
    </location>
</feature>
<organism evidence="2 3">
    <name type="scientific">Linnemannia elongata AG-77</name>
    <dbReference type="NCBI Taxonomy" id="1314771"/>
    <lineage>
        <taxon>Eukaryota</taxon>
        <taxon>Fungi</taxon>
        <taxon>Fungi incertae sedis</taxon>
        <taxon>Mucoromycota</taxon>
        <taxon>Mortierellomycotina</taxon>
        <taxon>Mortierellomycetes</taxon>
        <taxon>Mortierellales</taxon>
        <taxon>Mortierellaceae</taxon>
        <taxon>Linnemannia</taxon>
    </lineage>
</organism>
<dbReference type="OrthoDB" id="2278241at2759"/>
<dbReference type="EMBL" id="KV442055">
    <property type="protein sequence ID" value="OAQ27690.1"/>
    <property type="molecule type" value="Genomic_DNA"/>
</dbReference>
<reference evidence="2 3" key="1">
    <citation type="submission" date="2016-05" db="EMBL/GenBank/DDBJ databases">
        <title>Genome sequencing reveals origins of a unique bacterial endosymbiosis in the earliest lineages of terrestrial Fungi.</title>
        <authorList>
            <consortium name="DOE Joint Genome Institute"/>
            <person name="Uehling J."/>
            <person name="Gryganskyi A."/>
            <person name="Hameed K."/>
            <person name="Tschaplinski T."/>
            <person name="Misztal P."/>
            <person name="Wu S."/>
            <person name="Desiro A."/>
            <person name="Vande Pol N."/>
            <person name="Du Z.-Y."/>
            <person name="Zienkiewicz A."/>
            <person name="Zienkiewicz K."/>
            <person name="Morin E."/>
            <person name="Tisserant E."/>
            <person name="Splivallo R."/>
            <person name="Hainaut M."/>
            <person name="Henrissat B."/>
            <person name="Ohm R."/>
            <person name="Kuo A."/>
            <person name="Yan J."/>
            <person name="Lipzen A."/>
            <person name="Nolan M."/>
            <person name="Labutti K."/>
            <person name="Barry K."/>
            <person name="Goldstein A."/>
            <person name="Labbe J."/>
            <person name="Schadt C."/>
            <person name="Tuskan G."/>
            <person name="Grigoriev I."/>
            <person name="Martin F."/>
            <person name="Vilgalys R."/>
            <person name="Bonito G."/>
        </authorList>
    </citation>
    <scope>NUCLEOTIDE SEQUENCE [LARGE SCALE GENOMIC DNA]</scope>
    <source>
        <strain evidence="2 3">AG-77</strain>
    </source>
</reference>
<proteinExistence type="predicted"/>
<dbReference type="AlphaFoldDB" id="A0A197JR81"/>
<name>A0A197JR81_9FUNG</name>
<dbReference type="Proteomes" id="UP000078512">
    <property type="component" value="Unassembled WGS sequence"/>
</dbReference>
<evidence type="ECO:0000313" key="2">
    <source>
        <dbReference type="EMBL" id="OAQ27690.1"/>
    </source>
</evidence>
<accession>A0A197JR81</accession>
<protein>
    <submittedName>
        <fullName evidence="2">Uncharacterized protein</fullName>
    </submittedName>
</protein>
<keyword evidence="3" id="KW-1185">Reference proteome</keyword>
<feature type="region of interest" description="Disordered" evidence="1">
    <location>
        <begin position="17"/>
        <end position="36"/>
    </location>
</feature>
<feature type="region of interest" description="Disordered" evidence="1">
    <location>
        <begin position="95"/>
        <end position="159"/>
    </location>
</feature>
<sequence>MHFGTNLSLEPAHSQDLIHTHGRRLSRGPSPALRYNEHPHLVTTPLSPPAPSLDRLPPGLHHKVPSCFVREDQAFEPCFVLAAVDLAKTQVHAQLAENKRQGEERHLPPSVEHPPVEDNFSTYPPRPTSKRSPMSNSYNVQAPSNVASITPVPTVHPVP</sequence>
<evidence type="ECO:0000313" key="3">
    <source>
        <dbReference type="Proteomes" id="UP000078512"/>
    </source>
</evidence>
<feature type="compositionally biased region" description="Polar residues" evidence="1">
    <location>
        <begin position="130"/>
        <end position="148"/>
    </location>
</feature>
<evidence type="ECO:0000256" key="1">
    <source>
        <dbReference type="SAM" id="MobiDB-lite"/>
    </source>
</evidence>
<gene>
    <name evidence="2" type="ORF">K457DRAFT_21024</name>
</gene>